<dbReference type="Pfam" id="PF00361">
    <property type="entry name" value="Proton_antipo_M"/>
    <property type="match status" value="1"/>
</dbReference>
<evidence type="ECO:0000256" key="4">
    <source>
        <dbReference type="ARBA" id="ARBA00022989"/>
    </source>
</evidence>
<accession>A0A7V0NEM7</accession>
<evidence type="ECO:0000256" key="6">
    <source>
        <dbReference type="ARBA" id="ARBA00023136"/>
    </source>
</evidence>
<feature type="transmembrane region" description="Helical" evidence="8">
    <location>
        <begin position="457"/>
        <end position="477"/>
    </location>
</feature>
<keyword evidence="5" id="KW-0560">Oxidoreductase</keyword>
<evidence type="ECO:0000256" key="8">
    <source>
        <dbReference type="SAM" id="Phobius"/>
    </source>
</evidence>
<feature type="transmembrane region" description="Helical" evidence="8">
    <location>
        <begin position="294"/>
        <end position="316"/>
    </location>
</feature>
<feature type="transmembrane region" description="Helical" evidence="8">
    <location>
        <begin position="28"/>
        <end position="49"/>
    </location>
</feature>
<comment type="subcellular location">
    <subcellularLocation>
        <location evidence="1">Cell membrane</location>
        <topology evidence="1">Multi-pass membrane protein</topology>
    </subcellularLocation>
    <subcellularLocation>
        <location evidence="7">Membrane</location>
        <topology evidence="7">Multi-pass membrane protein</topology>
    </subcellularLocation>
</comment>
<dbReference type="PANTHER" id="PTHR42682">
    <property type="entry name" value="HYDROGENASE-4 COMPONENT F"/>
    <property type="match status" value="1"/>
</dbReference>
<feature type="transmembrane region" description="Helical" evidence="8">
    <location>
        <begin position="416"/>
        <end position="437"/>
    </location>
</feature>
<keyword evidence="4 8" id="KW-1133">Transmembrane helix</keyword>
<evidence type="ECO:0000313" key="10">
    <source>
        <dbReference type="EMBL" id="HDD35432.1"/>
    </source>
</evidence>
<gene>
    <name evidence="10" type="ORF">ENF30_01390</name>
</gene>
<feature type="transmembrane region" description="Helical" evidence="8">
    <location>
        <begin position="108"/>
        <end position="133"/>
    </location>
</feature>
<dbReference type="InterPro" id="IPR001750">
    <property type="entry name" value="ND/Mrp_TM"/>
</dbReference>
<proteinExistence type="predicted"/>
<dbReference type="GO" id="GO:0005886">
    <property type="term" value="C:plasma membrane"/>
    <property type="evidence" value="ECO:0007669"/>
    <property type="project" value="UniProtKB-SubCell"/>
</dbReference>
<feature type="transmembrane region" description="Helical" evidence="8">
    <location>
        <begin position="337"/>
        <end position="356"/>
    </location>
</feature>
<dbReference type="EMBL" id="DQWQ01000064">
    <property type="protein sequence ID" value="HDD35432.1"/>
    <property type="molecule type" value="Genomic_DNA"/>
</dbReference>
<feature type="transmembrane region" description="Helical" evidence="8">
    <location>
        <begin position="266"/>
        <end position="288"/>
    </location>
</feature>
<dbReference type="InterPro" id="IPR052175">
    <property type="entry name" value="ComplexI-like_HydComp"/>
</dbReference>
<dbReference type="NCBIfam" id="NF009310">
    <property type="entry name" value="PRK12668.1"/>
    <property type="match status" value="1"/>
</dbReference>
<dbReference type="AlphaFoldDB" id="A0A7V0NEM7"/>
<protein>
    <submittedName>
        <fullName evidence="10">Na(+)/H(+) antiporter subunit D</fullName>
    </submittedName>
</protein>
<feature type="transmembrane region" description="Helical" evidence="8">
    <location>
        <begin position="241"/>
        <end position="259"/>
    </location>
</feature>
<keyword evidence="3 7" id="KW-0812">Transmembrane</keyword>
<feature type="transmembrane region" description="Helical" evidence="8">
    <location>
        <begin position="376"/>
        <end position="395"/>
    </location>
</feature>
<feature type="transmembrane region" description="Helical" evidence="8">
    <location>
        <begin position="70"/>
        <end position="88"/>
    </location>
</feature>
<dbReference type="PRINTS" id="PR01434">
    <property type="entry name" value="NADHDHGNASE5"/>
</dbReference>
<name>A0A7V0NEM7_DESA2</name>
<evidence type="ECO:0000256" key="3">
    <source>
        <dbReference type="ARBA" id="ARBA00022692"/>
    </source>
</evidence>
<dbReference type="Proteomes" id="UP000885706">
    <property type="component" value="Unassembled WGS sequence"/>
</dbReference>
<comment type="caution">
    <text evidence="10">The sequence shown here is derived from an EMBL/GenBank/DDBJ whole genome shotgun (WGS) entry which is preliminary data.</text>
</comment>
<feature type="domain" description="NADH:quinone oxidoreductase/Mrp antiporter transmembrane" evidence="9">
    <location>
        <begin position="111"/>
        <end position="383"/>
    </location>
</feature>
<feature type="transmembrane region" description="Helical" evidence="8">
    <location>
        <begin position="173"/>
        <end position="196"/>
    </location>
</feature>
<evidence type="ECO:0000256" key="7">
    <source>
        <dbReference type="RuleBase" id="RU000320"/>
    </source>
</evidence>
<keyword evidence="2" id="KW-1003">Cell membrane</keyword>
<reference evidence="10" key="1">
    <citation type="journal article" date="2020" name="mSystems">
        <title>Genome- and Community-Level Interaction Insights into Carbon Utilization and Element Cycling Functions of Hydrothermarchaeota in Hydrothermal Sediment.</title>
        <authorList>
            <person name="Zhou Z."/>
            <person name="Liu Y."/>
            <person name="Xu W."/>
            <person name="Pan J."/>
            <person name="Luo Z.H."/>
            <person name="Li M."/>
        </authorList>
    </citation>
    <scope>NUCLEOTIDE SEQUENCE [LARGE SCALE GENOMIC DNA]</scope>
    <source>
        <strain evidence="10">HyVt-113</strain>
    </source>
</reference>
<feature type="transmembrane region" description="Helical" evidence="8">
    <location>
        <begin position="5"/>
        <end position="22"/>
    </location>
</feature>
<keyword evidence="6 8" id="KW-0472">Membrane</keyword>
<dbReference type="GO" id="GO:0016491">
    <property type="term" value="F:oxidoreductase activity"/>
    <property type="evidence" value="ECO:0007669"/>
    <property type="project" value="UniProtKB-KW"/>
</dbReference>
<feature type="transmembrane region" description="Helical" evidence="8">
    <location>
        <begin position="145"/>
        <end position="167"/>
    </location>
</feature>
<evidence type="ECO:0000256" key="2">
    <source>
        <dbReference type="ARBA" id="ARBA00022475"/>
    </source>
</evidence>
<feature type="transmembrane region" description="Helical" evidence="8">
    <location>
        <begin position="208"/>
        <end position="229"/>
    </location>
</feature>
<sequence length="588" mass="65570">MIKPIPPFLIYFIGALFVPLLVGKAKRLWLLIIPVLAYMDLLSMPQGTYWKIKFLDYELILGHVDKLSMVFAYVFVIISFAALLYALHHDDDLQHFSALYYAGGSLGVAFAGDLFTLYMFWEIMAIASVFVIWCQRDKQAIRAGFRYVLVHLTGGCVLLAGIVIYAIKTGSIAFTGPLAHCGLAFWLILIGFIINAAVPPLHPWLPDAYPSASVTGAIFLTAYTTKSAVYTLLRAFPGVEVLAYLGAIMTVYGVVWAIMENDIRRLLAYHIVSQVGYMVGGVGIGTALSMNGSAAHAFCHILYKALLFMGAGAVIYQTGMRKMSDLAGRDLYKKIPLSLIFYMVGAFSISAVPLFNGFISKTMIVAAAEKSHMLPVFFLMSTASIGTWLCVGLKLPYYTWFGKRRSELKEVEIKKLPWNMIAGMAFLSFLCFFMGIYPEVLYKHLPYPVHYHPYAPHHVVGELQMLLMTVVGVWLLIERLEPHAVINLDTDWFYRKGGGLLVRFCYGISAIRTILQTLAIDFVDGVITVSKNPVYAIESLFCQKDTPLQPYDADTYRTAVGIGVMFSLIFFSAVCFIFFHHLVKLIAG</sequence>
<evidence type="ECO:0000259" key="9">
    <source>
        <dbReference type="Pfam" id="PF00361"/>
    </source>
</evidence>
<dbReference type="PANTHER" id="PTHR42682:SF4">
    <property type="entry name" value="NADH-UBIQUINONE_PLASTOQUINONE"/>
    <property type="match status" value="1"/>
</dbReference>
<organism evidence="10">
    <name type="scientific">Desulfofervidus auxilii</name>
    <dbReference type="NCBI Taxonomy" id="1621989"/>
    <lineage>
        <taxon>Bacteria</taxon>
        <taxon>Pseudomonadati</taxon>
        <taxon>Thermodesulfobacteriota</taxon>
        <taxon>Candidatus Desulfofervidia</taxon>
        <taxon>Candidatus Desulfofervidales</taxon>
        <taxon>Candidatus Desulfofervidaceae</taxon>
        <taxon>Candidatus Desulfofervidus</taxon>
    </lineage>
</organism>
<feature type="transmembrane region" description="Helical" evidence="8">
    <location>
        <begin position="559"/>
        <end position="583"/>
    </location>
</feature>
<evidence type="ECO:0000256" key="5">
    <source>
        <dbReference type="ARBA" id="ARBA00023002"/>
    </source>
</evidence>
<evidence type="ECO:0000256" key="1">
    <source>
        <dbReference type="ARBA" id="ARBA00004651"/>
    </source>
</evidence>